<proteinExistence type="predicted"/>
<evidence type="ECO:0000313" key="3">
    <source>
        <dbReference type="WBParaSite" id="HPBE_0001164501-mRNA-1"/>
    </source>
</evidence>
<keyword evidence="2" id="KW-1185">Reference proteome</keyword>
<reference evidence="1 2" key="1">
    <citation type="submission" date="2018-11" db="EMBL/GenBank/DDBJ databases">
        <authorList>
            <consortium name="Pathogen Informatics"/>
        </authorList>
    </citation>
    <scope>NUCLEOTIDE SEQUENCE [LARGE SCALE GENOMIC DNA]</scope>
</reference>
<evidence type="ECO:0000313" key="2">
    <source>
        <dbReference type="Proteomes" id="UP000050761"/>
    </source>
</evidence>
<accession>A0A183FU25</accession>
<dbReference type="Proteomes" id="UP000050761">
    <property type="component" value="Unassembled WGS sequence"/>
</dbReference>
<name>A0A183FU25_HELPZ</name>
<sequence>MSADAQVVIHLFTLKCGPPLDKKPSREEIKLAEWMASTLKDFEARQLEVDRDVVVKKPHRNVDFRTGEGNSQEKEVHRIGHDKRFPLRDHRCPSLVAVHCTACDGRRTGVYLPSEIVIMSILYDNVDELKESFDDLLLDSDLEAPDSMECDDMAPGT</sequence>
<dbReference type="WBParaSite" id="HPBE_0001164501-mRNA-1">
    <property type="protein sequence ID" value="HPBE_0001164501-mRNA-1"/>
    <property type="gene ID" value="HPBE_0001164501"/>
</dbReference>
<dbReference type="EMBL" id="UZAH01027180">
    <property type="protein sequence ID" value="VDO89355.1"/>
    <property type="molecule type" value="Genomic_DNA"/>
</dbReference>
<dbReference type="OrthoDB" id="730489at2759"/>
<organism evidence="2 3">
    <name type="scientific">Heligmosomoides polygyrus</name>
    <name type="common">Parasitic roundworm</name>
    <dbReference type="NCBI Taxonomy" id="6339"/>
    <lineage>
        <taxon>Eukaryota</taxon>
        <taxon>Metazoa</taxon>
        <taxon>Ecdysozoa</taxon>
        <taxon>Nematoda</taxon>
        <taxon>Chromadorea</taxon>
        <taxon>Rhabditida</taxon>
        <taxon>Rhabditina</taxon>
        <taxon>Rhabditomorpha</taxon>
        <taxon>Strongyloidea</taxon>
        <taxon>Heligmosomidae</taxon>
        <taxon>Heligmosomoides</taxon>
    </lineage>
</organism>
<evidence type="ECO:0000313" key="1">
    <source>
        <dbReference type="EMBL" id="VDO89355.1"/>
    </source>
</evidence>
<dbReference type="AlphaFoldDB" id="A0A183FU25"/>
<gene>
    <name evidence="1" type="ORF">HPBE_LOCUS11646</name>
</gene>
<protein>
    <submittedName>
        <fullName evidence="1 3">Uncharacterized protein</fullName>
    </submittedName>
</protein>
<reference evidence="3" key="2">
    <citation type="submission" date="2019-09" db="UniProtKB">
        <authorList>
            <consortium name="WormBaseParasite"/>
        </authorList>
    </citation>
    <scope>IDENTIFICATION</scope>
</reference>
<accession>A0A3P8CYX5</accession>